<dbReference type="InterPro" id="IPR036051">
    <property type="entry name" value="KRAB_dom_sf"/>
</dbReference>
<sequence length="363" mass="42573">MSAQDSDQASVTFSDVAAYFWEVEWDILGEWQKNLYKKIIKEIHNFLMSQGYSIVNPDVIFKIKKEDEKYFTQHYDWEEKEDMNDSTMKFPIVTSVFSLSVTQEENFPFIYHPESEVTGEIHPPVTSSPSIKPDILIRFQQDGLRSEPQECKEEGSLPITVSRSYSPEPTVQTLNVEEVQVSIELEEEEENTHIKNNDGSRNNSKRMRRRDGQQREEWKWRDSPDLSADCEGGFSRVTSPRLKEKGKKAHIKNTYTEQENDSNHFPNLLIDADGWENLTTNSDFVEDQEKIECGNKFTERSSYTYNQNYHKREKTITNTEGGKRTPEKTKLTTHRKAHMQKKLLKCEQCETFFGYRERNKCEL</sequence>
<keyword evidence="1" id="KW-0479">Metal-binding</keyword>
<evidence type="ECO:0000256" key="3">
    <source>
        <dbReference type="ARBA" id="ARBA00022771"/>
    </source>
</evidence>
<dbReference type="PROSITE" id="PS50805">
    <property type="entry name" value="KRAB"/>
    <property type="match status" value="1"/>
</dbReference>
<dbReference type="InParanoid" id="A0A6P7XRQ4"/>
<evidence type="ECO:0000313" key="8">
    <source>
        <dbReference type="RefSeq" id="XP_030053350.1"/>
    </source>
</evidence>
<proteinExistence type="predicted"/>
<dbReference type="SUPFAM" id="SSF57667">
    <property type="entry name" value="beta-beta-alpha zinc fingers"/>
    <property type="match status" value="1"/>
</dbReference>
<reference evidence="8" key="1">
    <citation type="submission" date="2025-08" db="UniProtKB">
        <authorList>
            <consortium name="RefSeq"/>
        </authorList>
    </citation>
    <scope>IDENTIFICATION</scope>
</reference>
<gene>
    <name evidence="8" type="primary">LOC115466319</name>
</gene>
<dbReference type="Proteomes" id="UP000515156">
    <property type="component" value="Chromosome 3"/>
</dbReference>
<keyword evidence="4" id="KW-0862">Zinc</keyword>
<dbReference type="InterPro" id="IPR001909">
    <property type="entry name" value="KRAB"/>
</dbReference>
<feature type="region of interest" description="Disordered" evidence="5">
    <location>
        <begin position="185"/>
        <end position="249"/>
    </location>
</feature>
<evidence type="ECO:0000256" key="1">
    <source>
        <dbReference type="ARBA" id="ARBA00022723"/>
    </source>
</evidence>
<dbReference type="Pfam" id="PF01352">
    <property type="entry name" value="KRAB"/>
    <property type="match status" value="1"/>
</dbReference>
<accession>A0A6P7XRQ4</accession>
<evidence type="ECO:0000313" key="7">
    <source>
        <dbReference type="Proteomes" id="UP000515156"/>
    </source>
</evidence>
<name>A0A6P7XRQ4_9AMPH</name>
<dbReference type="Gene3D" id="6.10.140.140">
    <property type="match status" value="1"/>
</dbReference>
<feature type="region of interest" description="Disordered" evidence="5">
    <location>
        <begin position="145"/>
        <end position="172"/>
    </location>
</feature>
<organism evidence="7 8">
    <name type="scientific">Microcaecilia unicolor</name>
    <dbReference type="NCBI Taxonomy" id="1415580"/>
    <lineage>
        <taxon>Eukaryota</taxon>
        <taxon>Metazoa</taxon>
        <taxon>Chordata</taxon>
        <taxon>Craniata</taxon>
        <taxon>Vertebrata</taxon>
        <taxon>Euteleostomi</taxon>
        <taxon>Amphibia</taxon>
        <taxon>Gymnophiona</taxon>
        <taxon>Siphonopidae</taxon>
        <taxon>Microcaecilia</taxon>
    </lineage>
</organism>
<dbReference type="GO" id="GO:0008270">
    <property type="term" value="F:zinc ion binding"/>
    <property type="evidence" value="ECO:0007669"/>
    <property type="project" value="UniProtKB-KW"/>
</dbReference>
<dbReference type="Gene3D" id="3.30.160.60">
    <property type="entry name" value="Classic Zinc Finger"/>
    <property type="match status" value="1"/>
</dbReference>
<keyword evidence="3" id="KW-0863">Zinc-finger</keyword>
<feature type="compositionally biased region" description="Basic and acidic residues" evidence="5">
    <location>
        <begin position="210"/>
        <end position="224"/>
    </location>
</feature>
<dbReference type="GeneID" id="115466319"/>
<dbReference type="PANTHER" id="PTHR23232">
    <property type="entry name" value="KRAB DOMAIN C2H2 ZINC FINGER"/>
    <property type="match status" value="1"/>
</dbReference>
<dbReference type="PANTHER" id="PTHR23232:SF152">
    <property type="entry name" value="ZINC FINGER PROTEIN 182"/>
    <property type="match status" value="1"/>
</dbReference>
<evidence type="ECO:0000259" key="6">
    <source>
        <dbReference type="PROSITE" id="PS50805"/>
    </source>
</evidence>
<feature type="compositionally biased region" description="Basic and acidic residues" evidence="5">
    <location>
        <begin position="145"/>
        <end position="155"/>
    </location>
</feature>
<dbReference type="InterPro" id="IPR050169">
    <property type="entry name" value="Krueppel_C2H2_ZnF"/>
</dbReference>
<feature type="compositionally biased region" description="Polar residues" evidence="5">
    <location>
        <begin position="159"/>
        <end position="172"/>
    </location>
</feature>
<protein>
    <submittedName>
        <fullName evidence="8">Zinc finger protein 2-like isoform X2</fullName>
    </submittedName>
</protein>
<keyword evidence="2" id="KW-0677">Repeat</keyword>
<keyword evidence="7" id="KW-1185">Reference proteome</keyword>
<dbReference type="RefSeq" id="XP_030053350.1">
    <property type="nucleotide sequence ID" value="XM_030197490.1"/>
</dbReference>
<feature type="domain" description="KRAB" evidence="6">
    <location>
        <begin position="11"/>
        <end position="82"/>
    </location>
</feature>
<dbReference type="CDD" id="cd07765">
    <property type="entry name" value="KRAB_A-box"/>
    <property type="match status" value="1"/>
</dbReference>
<dbReference type="SMART" id="SM00349">
    <property type="entry name" value="KRAB"/>
    <property type="match status" value="1"/>
</dbReference>
<dbReference type="AlphaFoldDB" id="A0A6P7XRQ4"/>
<evidence type="ECO:0000256" key="4">
    <source>
        <dbReference type="ARBA" id="ARBA00022833"/>
    </source>
</evidence>
<dbReference type="SUPFAM" id="SSF109640">
    <property type="entry name" value="KRAB domain (Kruppel-associated box)"/>
    <property type="match status" value="1"/>
</dbReference>
<evidence type="ECO:0000256" key="2">
    <source>
        <dbReference type="ARBA" id="ARBA00022737"/>
    </source>
</evidence>
<dbReference type="GO" id="GO:0006355">
    <property type="term" value="P:regulation of DNA-templated transcription"/>
    <property type="evidence" value="ECO:0007669"/>
    <property type="project" value="InterPro"/>
</dbReference>
<evidence type="ECO:0000256" key="5">
    <source>
        <dbReference type="SAM" id="MobiDB-lite"/>
    </source>
</evidence>
<dbReference type="InterPro" id="IPR036236">
    <property type="entry name" value="Znf_C2H2_sf"/>
</dbReference>